<dbReference type="Proteomes" id="UP000285060">
    <property type="component" value="Unassembled WGS sequence"/>
</dbReference>
<dbReference type="GO" id="GO:0006511">
    <property type="term" value="P:ubiquitin-dependent protein catabolic process"/>
    <property type="evidence" value="ECO:0007669"/>
    <property type="project" value="TreeGrafter"/>
</dbReference>
<feature type="domain" description="PCI" evidence="8">
    <location>
        <begin position="225"/>
        <end position="275"/>
    </location>
</feature>
<dbReference type="GO" id="GO:0008180">
    <property type="term" value="C:COP9 signalosome"/>
    <property type="evidence" value="ECO:0007669"/>
    <property type="project" value="UniProtKB-KW"/>
</dbReference>
<evidence type="ECO:0000256" key="5">
    <source>
        <dbReference type="ARBA" id="ARBA00022490"/>
    </source>
</evidence>
<dbReference type="Pfam" id="PF22788">
    <property type="entry name" value="COP9_hel_rpt"/>
    <property type="match status" value="1"/>
</dbReference>
<evidence type="ECO:0000256" key="2">
    <source>
        <dbReference type="ARBA" id="ARBA00004496"/>
    </source>
</evidence>
<proteinExistence type="inferred from homology"/>
<dbReference type="GO" id="GO:0005737">
    <property type="term" value="C:cytoplasm"/>
    <property type="evidence" value="ECO:0007669"/>
    <property type="project" value="UniProtKB-SubCell"/>
</dbReference>
<sequence length="341" mass="37456">MASLTDFILTNCKKSGTALECSDLWKEVSTASVDDLDHALECLNAIDYAAAMAYLLLVKGKKLIKLQRQDRTGDSNADDGDVDMAVQADGNDDRNAKLSFLHQVISYLGDIVGVPEEAPDATRCAYFHDQTRGFLTLAAVSDLVQLAVQVAIAIHETIRLVYPLRQLLQKWRSSELSRQNALTPPQAAVQSIHVLEYFYYGGMVYTGLKQFRAAATFFLMIRVQKLPQVYTTVSLTKVAAEIHATISDAEACMLDVIEAGAITAAIDKQQDMVQLNPPSFDETNLHASIEHAIAFTTRLHEIDALLTMHPKYIGRTKDKRGAKFATDDAAGGSWMAQQVSG</sequence>
<evidence type="ECO:0000256" key="4">
    <source>
        <dbReference type="ARBA" id="ARBA00014878"/>
    </source>
</evidence>
<dbReference type="Pfam" id="PF01399">
    <property type="entry name" value="PCI"/>
    <property type="match status" value="1"/>
</dbReference>
<reference evidence="10 11" key="1">
    <citation type="submission" date="2018-08" db="EMBL/GenBank/DDBJ databases">
        <title>Aphanomyces genome sequencing and annotation.</title>
        <authorList>
            <person name="Minardi D."/>
            <person name="Oidtmann B."/>
            <person name="Van Der Giezen M."/>
            <person name="Studholme D.J."/>
        </authorList>
    </citation>
    <scope>NUCLEOTIDE SEQUENCE [LARGE SCALE GENOMIC DNA]</scope>
    <source>
        <strain evidence="10 11">NJM0002</strain>
    </source>
</reference>
<evidence type="ECO:0000256" key="7">
    <source>
        <dbReference type="ARBA" id="ARBA00023242"/>
    </source>
</evidence>
<evidence type="ECO:0000313" key="11">
    <source>
        <dbReference type="Proteomes" id="UP000285060"/>
    </source>
</evidence>
<evidence type="ECO:0000259" key="9">
    <source>
        <dbReference type="Pfam" id="PF22788"/>
    </source>
</evidence>
<dbReference type="PANTHER" id="PTHR10758">
    <property type="entry name" value="26S PROTEASOME NON-ATPASE REGULATORY SUBUNIT 3/COP9 SIGNALOSOME COMPLEX SUBUNIT 3"/>
    <property type="match status" value="1"/>
</dbReference>
<evidence type="ECO:0000256" key="6">
    <source>
        <dbReference type="ARBA" id="ARBA00022790"/>
    </source>
</evidence>
<keyword evidence="11" id="KW-1185">Reference proteome</keyword>
<dbReference type="InterPro" id="IPR000717">
    <property type="entry name" value="PCI_dom"/>
</dbReference>
<keyword evidence="7" id="KW-0539">Nucleus</keyword>
<evidence type="ECO:0000313" key="10">
    <source>
        <dbReference type="EMBL" id="RHY30880.1"/>
    </source>
</evidence>
<keyword evidence="5" id="KW-0963">Cytoplasm</keyword>
<gene>
    <name evidence="10" type="ORF">DYB32_003944</name>
</gene>
<name>A0A418AYZ2_9STRA</name>
<dbReference type="InterPro" id="IPR050756">
    <property type="entry name" value="CSN3"/>
</dbReference>
<accession>A0A418AYZ2</accession>
<comment type="subcellular location">
    <subcellularLocation>
        <location evidence="2">Cytoplasm</location>
    </subcellularLocation>
    <subcellularLocation>
        <location evidence="1">Nucleus</location>
    </subcellularLocation>
</comment>
<evidence type="ECO:0000256" key="1">
    <source>
        <dbReference type="ARBA" id="ARBA00004123"/>
    </source>
</evidence>
<dbReference type="EMBL" id="QUSY01000267">
    <property type="protein sequence ID" value="RHY30880.1"/>
    <property type="molecule type" value="Genomic_DNA"/>
</dbReference>
<evidence type="ECO:0000259" key="8">
    <source>
        <dbReference type="Pfam" id="PF01399"/>
    </source>
</evidence>
<protein>
    <recommendedName>
        <fullName evidence="4">COP9 signalosome complex subunit 3</fullName>
    </recommendedName>
</protein>
<comment type="similarity">
    <text evidence="3">Belongs to the CSN3 family.</text>
</comment>
<dbReference type="VEuPathDB" id="FungiDB:H310_03620"/>
<dbReference type="AlphaFoldDB" id="A0A418AYZ2"/>
<dbReference type="PANTHER" id="PTHR10758:SF1">
    <property type="entry name" value="COP9 SIGNALOSOME COMPLEX SUBUNIT 3"/>
    <property type="match status" value="1"/>
</dbReference>
<feature type="domain" description="COP9 signalosome complex subunit 3 N-terminal helical repeats" evidence="9">
    <location>
        <begin position="187"/>
        <end position="220"/>
    </location>
</feature>
<organism evidence="10 11">
    <name type="scientific">Aphanomyces invadans</name>
    <dbReference type="NCBI Taxonomy" id="157072"/>
    <lineage>
        <taxon>Eukaryota</taxon>
        <taxon>Sar</taxon>
        <taxon>Stramenopiles</taxon>
        <taxon>Oomycota</taxon>
        <taxon>Saprolegniomycetes</taxon>
        <taxon>Saprolegniales</taxon>
        <taxon>Verrucalvaceae</taxon>
        <taxon>Aphanomyces</taxon>
    </lineage>
</organism>
<dbReference type="InterPro" id="IPR055089">
    <property type="entry name" value="COP9_N"/>
</dbReference>
<comment type="caution">
    <text evidence="10">The sequence shown here is derived from an EMBL/GenBank/DDBJ whole genome shotgun (WGS) entry which is preliminary data.</text>
</comment>
<keyword evidence="6" id="KW-0736">Signalosome</keyword>
<evidence type="ECO:0000256" key="3">
    <source>
        <dbReference type="ARBA" id="ARBA00007084"/>
    </source>
</evidence>